<feature type="transmembrane region" description="Helical" evidence="16">
    <location>
        <begin position="310"/>
        <end position="330"/>
    </location>
</feature>
<dbReference type="EMBL" id="LR899010">
    <property type="protein sequence ID" value="CAD7082120.1"/>
    <property type="molecule type" value="Genomic_DNA"/>
</dbReference>
<dbReference type="GO" id="GO:0016020">
    <property type="term" value="C:membrane"/>
    <property type="evidence" value="ECO:0007669"/>
    <property type="project" value="UniProtKB-SubCell"/>
</dbReference>
<feature type="domain" description="Amino acid permease/ SLC12A" evidence="17">
    <location>
        <begin position="191"/>
        <end position="688"/>
    </location>
</feature>
<evidence type="ECO:0000313" key="19">
    <source>
        <dbReference type="EMBL" id="CAD7082120.1"/>
    </source>
</evidence>
<keyword evidence="9" id="KW-0915">Sodium</keyword>
<dbReference type="InterPro" id="IPR002443">
    <property type="entry name" value="SLC12A1/SLC12A2"/>
</dbReference>
<evidence type="ECO:0000256" key="2">
    <source>
        <dbReference type="ARBA" id="ARBA00010593"/>
    </source>
</evidence>
<reference evidence="19 20" key="1">
    <citation type="submission" date="2020-11" db="EMBL/GenBank/DDBJ databases">
        <authorList>
            <person name="Wallbank WR R."/>
            <person name="Pardo Diaz C."/>
            <person name="Kozak K."/>
            <person name="Martin S."/>
            <person name="Jiggins C."/>
            <person name="Moest M."/>
            <person name="Warren A I."/>
            <person name="Generalovic N T."/>
            <person name="Byers J.R.P. K."/>
            <person name="Montejo-Kovacevich G."/>
            <person name="Yen C E."/>
        </authorList>
    </citation>
    <scope>NUCLEOTIDE SEQUENCE [LARGE SCALE GENOMIC DNA]</scope>
</reference>
<dbReference type="InParanoid" id="A0A7R8UK24"/>
<dbReference type="GO" id="GO:0055078">
    <property type="term" value="P:sodium ion homeostasis"/>
    <property type="evidence" value="ECO:0007669"/>
    <property type="project" value="TreeGrafter"/>
</dbReference>
<accession>A0A7R8UK24</accession>
<keyword evidence="11 16" id="KW-0472">Membrane</keyword>
<evidence type="ECO:0008006" key="21">
    <source>
        <dbReference type="Google" id="ProtNLM"/>
    </source>
</evidence>
<feature type="transmembrane region" description="Helical" evidence="16">
    <location>
        <begin position="607"/>
        <end position="625"/>
    </location>
</feature>
<dbReference type="InterPro" id="IPR004841">
    <property type="entry name" value="AA-permease/SLC12A_dom"/>
</dbReference>
<dbReference type="AlphaFoldDB" id="A0A7R8UK24"/>
<name>A0A7R8UK24_HERIL</name>
<dbReference type="GO" id="GO:0055075">
    <property type="term" value="P:potassium ion homeostasis"/>
    <property type="evidence" value="ECO:0007669"/>
    <property type="project" value="TreeGrafter"/>
</dbReference>
<organism evidence="19 20">
    <name type="scientific">Hermetia illucens</name>
    <name type="common">Black soldier fly</name>
    <dbReference type="NCBI Taxonomy" id="343691"/>
    <lineage>
        <taxon>Eukaryota</taxon>
        <taxon>Metazoa</taxon>
        <taxon>Ecdysozoa</taxon>
        <taxon>Arthropoda</taxon>
        <taxon>Hexapoda</taxon>
        <taxon>Insecta</taxon>
        <taxon>Pterygota</taxon>
        <taxon>Neoptera</taxon>
        <taxon>Endopterygota</taxon>
        <taxon>Diptera</taxon>
        <taxon>Brachycera</taxon>
        <taxon>Stratiomyomorpha</taxon>
        <taxon>Stratiomyidae</taxon>
        <taxon>Hermetiinae</taxon>
        <taxon>Hermetia</taxon>
    </lineage>
</organism>
<feature type="region of interest" description="Disordered" evidence="15">
    <location>
        <begin position="923"/>
        <end position="942"/>
    </location>
</feature>
<evidence type="ECO:0000256" key="4">
    <source>
        <dbReference type="ARBA" id="ARBA00022538"/>
    </source>
</evidence>
<feature type="compositionally biased region" description="Polar residues" evidence="15">
    <location>
        <begin position="884"/>
        <end position="894"/>
    </location>
</feature>
<keyword evidence="7" id="KW-0630">Potassium</keyword>
<keyword evidence="4" id="KW-0633">Potassium transport</keyword>
<dbReference type="GO" id="GO:1990573">
    <property type="term" value="P:potassium ion import across plasma membrane"/>
    <property type="evidence" value="ECO:0007669"/>
    <property type="project" value="TreeGrafter"/>
</dbReference>
<feature type="region of interest" description="Disordered" evidence="15">
    <location>
        <begin position="1"/>
        <end position="38"/>
    </location>
</feature>
<dbReference type="Pfam" id="PF00324">
    <property type="entry name" value="AA_permease"/>
    <property type="match status" value="1"/>
</dbReference>
<dbReference type="PANTHER" id="PTHR11827">
    <property type="entry name" value="SOLUTE CARRIER FAMILY 12, CATION COTRANSPORTERS"/>
    <property type="match status" value="1"/>
</dbReference>
<protein>
    <recommendedName>
        <fullName evidence="21">Bumetanide-sensitive sodium-(Potassium)-chloride cotransporter</fullName>
    </recommendedName>
</protein>
<feature type="transmembrane region" description="Helical" evidence="16">
    <location>
        <begin position="223"/>
        <end position="245"/>
    </location>
</feature>
<dbReference type="Gene3D" id="1.20.1740.10">
    <property type="entry name" value="Amino acid/polyamine transporter I"/>
    <property type="match status" value="1"/>
</dbReference>
<sequence>MSDFPTMELNSVDRPNRFQVNPVVRKSVDTGDQQRYNNNVNCRDAESEDDTFNEDAANIIRRTSRIQSIKSSFRDKDKPSRFKDLQTTRFQVDESQMDESDSNESDEDRENLLENEYDTKYGKSFRHFTREALPRLDNYRNIMSIQAAYRPTLDELHNATLTHKLSSTLRRSIDPEAAIPSGFVKFGWIKGVLVRCLLNIWGVMLFLRLSWVVGQAGILQGSILILTTTAVTSITALSMSAISTNGDIKGGGTYYMISRSLGPEFGGSIGLIFSLANAVACAMYVVGFCESVRDLLRSFDAKIIDDGVQDVRIIGSITLVILTLIVVIGMEWEAKAQIGLLVILLVAILDFLIGSIIGPKSDLEVAKGFLGYNSTLFASNFFSDYREEGGVQHNFFSVFAIFFPAATGILAGANISGDLKDPQKSIPKGTLLAILITTVTYLVMLFIAGATVARDATGNVNDTLNGSYAFLDCSHAVCKYGLQNSFQVIELVSGFGPIIYAGCFAATLSSALASLVSAPKVFQALCKDQLYPKIEWFAKGYGKNNEPIRGYVLTFFIAVGFILIGELNLIAPLISNFFLAAYMLINFSTFHASLAKPVGWRPTFKYYNMWLSLVGAILCVAVMFLTSKATALITFAVVLALYLIVAYRKPDVNWGSTTQAQTYKKALLSVQHLNNVEEHVKNYRPQILVLSGLPNSRPVLVDFAYLLTKNLSLLVCGHVLRQSSQKYRNYLQDRANSWFKRHRVKGFYSLVDDEDFDAGCRALMQATGIGKLKPNIVLLGYKADWKVCDKKELNQYFNVMHKALDMYLAVAILRVEKGLDYAQILGEDSPRNLVDIPRTLQPNDSSADLLATEKNAQVHGSLDSLSRNVSQAEEPETPRRKNMTKSSSTSDLSFTAGSQIKAQEVSILPDPLDFKSTYLNSSLSRKSKKSPDDKSALYNGPGGAELPKEVLNELTQFTRKRSHAVIDVWWLYDDGGLTLLLPYIISTRRTWHSCKLRVFALANKKAELEYEQRSMASLLAKFRIDYSDLQLIPDITKKAQESTVQFFNELIKDFVESETTATANDEAESGLITESDLLAVQDKTNRYLRLREYLHENSMKSDLVVMTLPMPRKNIVSAPLYMAWLECLSNGMPPFLFVRGNQTSVLTFYS</sequence>
<keyword evidence="13" id="KW-0739">Sodium transport</keyword>
<evidence type="ECO:0000256" key="13">
    <source>
        <dbReference type="ARBA" id="ARBA00023201"/>
    </source>
</evidence>
<evidence type="ECO:0000256" key="1">
    <source>
        <dbReference type="ARBA" id="ARBA00004141"/>
    </source>
</evidence>
<keyword evidence="6" id="KW-0769">Symport</keyword>
<feature type="region of interest" description="Disordered" evidence="15">
    <location>
        <begin position="70"/>
        <end position="110"/>
    </location>
</feature>
<keyword evidence="20" id="KW-1185">Reference proteome</keyword>
<feature type="transmembrane region" description="Helical" evidence="16">
    <location>
        <begin position="429"/>
        <end position="453"/>
    </location>
</feature>
<proteinExistence type="inferred from homology"/>
<dbReference type="InterPro" id="IPR018491">
    <property type="entry name" value="SLC12_C"/>
</dbReference>
<feature type="transmembrane region" description="Helical" evidence="16">
    <location>
        <begin position="336"/>
        <end position="358"/>
    </location>
</feature>
<feature type="transmembrane region" description="Helical" evidence="16">
    <location>
        <begin position="192"/>
        <end position="211"/>
    </location>
</feature>
<gene>
    <name evidence="19" type="ORF">HERILL_LOCUS5181</name>
</gene>
<evidence type="ECO:0000256" key="11">
    <source>
        <dbReference type="ARBA" id="ARBA00023136"/>
    </source>
</evidence>
<dbReference type="Pfam" id="PF03522">
    <property type="entry name" value="SLC12"/>
    <property type="match status" value="1"/>
</dbReference>
<evidence type="ECO:0000256" key="14">
    <source>
        <dbReference type="ARBA" id="ARBA00023214"/>
    </source>
</evidence>
<feature type="transmembrane region" description="Helical" evidence="16">
    <location>
        <begin position="631"/>
        <end position="647"/>
    </location>
</feature>
<dbReference type="GO" id="GO:0006884">
    <property type="term" value="P:cell volume homeostasis"/>
    <property type="evidence" value="ECO:0007669"/>
    <property type="project" value="TreeGrafter"/>
</dbReference>
<dbReference type="PANTHER" id="PTHR11827:SF103">
    <property type="entry name" value="SODIUM CHLORIDE COTRANSPORTER 69, ISOFORM E"/>
    <property type="match status" value="1"/>
</dbReference>
<feature type="domain" description="SLC12A transporter C-terminal" evidence="18">
    <location>
        <begin position="697"/>
        <end position="1150"/>
    </location>
</feature>
<dbReference type="FunFam" id="1.20.1740.10:FF:000022">
    <property type="entry name" value="Bumetanide-sensitive na-k-cl cotransport protein"/>
    <property type="match status" value="1"/>
</dbReference>
<dbReference type="OrthoDB" id="2020542at2759"/>
<evidence type="ECO:0000259" key="18">
    <source>
        <dbReference type="Pfam" id="PF03522"/>
    </source>
</evidence>
<keyword evidence="8 16" id="KW-1133">Transmembrane helix</keyword>
<dbReference type="GO" id="GO:0055064">
    <property type="term" value="P:chloride ion homeostasis"/>
    <property type="evidence" value="ECO:0007669"/>
    <property type="project" value="TreeGrafter"/>
</dbReference>
<evidence type="ECO:0000256" key="7">
    <source>
        <dbReference type="ARBA" id="ARBA00022958"/>
    </source>
</evidence>
<feature type="transmembrane region" description="Helical" evidence="16">
    <location>
        <begin position="551"/>
        <end position="571"/>
    </location>
</feature>
<keyword evidence="14" id="KW-0868">Chloride</keyword>
<feature type="compositionally biased region" description="Acidic residues" evidence="15">
    <location>
        <begin position="95"/>
        <end position="110"/>
    </location>
</feature>
<feature type="transmembrane region" description="Helical" evidence="16">
    <location>
        <begin position="395"/>
        <end position="417"/>
    </location>
</feature>
<dbReference type="FunCoup" id="A0A7R8UK24">
    <property type="interactions" value="208"/>
</dbReference>
<evidence type="ECO:0000256" key="15">
    <source>
        <dbReference type="SAM" id="MobiDB-lite"/>
    </source>
</evidence>
<evidence type="ECO:0000256" key="5">
    <source>
        <dbReference type="ARBA" id="ARBA00022692"/>
    </source>
</evidence>
<evidence type="ECO:0000256" key="9">
    <source>
        <dbReference type="ARBA" id="ARBA00023053"/>
    </source>
</evidence>
<evidence type="ECO:0000259" key="17">
    <source>
        <dbReference type="Pfam" id="PF00324"/>
    </source>
</evidence>
<feature type="transmembrane region" description="Helical" evidence="16">
    <location>
        <begin position="498"/>
        <end position="518"/>
    </location>
</feature>
<feature type="region of interest" description="Disordered" evidence="15">
    <location>
        <begin position="860"/>
        <end position="894"/>
    </location>
</feature>
<keyword evidence="5 16" id="KW-0812">Transmembrane</keyword>
<evidence type="ECO:0000256" key="16">
    <source>
        <dbReference type="SAM" id="Phobius"/>
    </source>
</evidence>
<keyword evidence="12" id="KW-0325">Glycoprotein</keyword>
<keyword evidence="10" id="KW-0406">Ion transport</keyword>
<dbReference type="NCBIfam" id="TIGR00930">
    <property type="entry name" value="2a30"/>
    <property type="match status" value="1"/>
</dbReference>
<feature type="transmembrane region" description="Helical" evidence="16">
    <location>
        <begin position="265"/>
        <end position="289"/>
    </location>
</feature>
<dbReference type="InterPro" id="IPR004842">
    <property type="entry name" value="SLC12A_fam"/>
</dbReference>
<comment type="similarity">
    <text evidence="2">Belongs to the SLC12A transporter family.</text>
</comment>
<evidence type="ECO:0000256" key="6">
    <source>
        <dbReference type="ARBA" id="ARBA00022847"/>
    </source>
</evidence>
<evidence type="ECO:0000256" key="12">
    <source>
        <dbReference type="ARBA" id="ARBA00023180"/>
    </source>
</evidence>
<evidence type="ECO:0000256" key="10">
    <source>
        <dbReference type="ARBA" id="ARBA00023065"/>
    </source>
</evidence>
<dbReference type="Proteomes" id="UP000594454">
    <property type="component" value="Chromosome 2"/>
</dbReference>
<evidence type="ECO:0000256" key="8">
    <source>
        <dbReference type="ARBA" id="ARBA00022989"/>
    </source>
</evidence>
<comment type="subcellular location">
    <subcellularLocation>
        <location evidence="1">Membrane</location>
        <topology evidence="1">Multi-pass membrane protein</topology>
    </subcellularLocation>
</comment>
<dbReference type="GO" id="GO:0008511">
    <property type="term" value="F:sodium:potassium:chloride symporter activity"/>
    <property type="evidence" value="ECO:0007669"/>
    <property type="project" value="TreeGrafter"/>
</dbReference>
<evidence type="ECO:0000256" key="3">
    <source>
        <dbReference type="ARBA" id="ARBA00022448"/>
    </source>
</evidence>
<dbReference type="PRINTS" id="PR01207">
    <property type="entry name" value="NAKCLTRNSPRT"/>
</dbReference>
<keyword evidence="3" id="KW-0813">Transport</keyword>
<feature type="compositionally biased region" description="Basic and acidic residues" evidence="15">
    <location>
        <begin position="72"/>
        <end position="86"/>
    </location>
</feature>
<evidence type="ECO:0000313" key="20">
    <source>
        <dbReference type="Proteomes" id="UP000594454"/>
    </source>
</evidence>